<evidence type="ECO:0000256" key="3">
    <source>
        <dbReference type="ARBA" id="ARBA00022898"/>
    </source>
</evidence>
<dbReference type="PANTHER" id="PTHR48097">
    <property type="entry name" value="L-THREONINE ALDOLASE-RELATED"/>
    <property type="match status" value="1"/>
</dbReference>
<dbReference type="SUPFAM" id="SSF53383">
    <property type="entry name" value="PLP-dependent transferases"/>
    <property type="match status" value="1"/>
</dbReference>
<dbReference type="Pfam" id="PF01212">
    <property type="entry name" value="Beta_elim_lyase"/>
    <property type="match status" value="1"/>
</dbReference>
<feature type="domain" description="Aromatic amino acid beta-eliminating lyase/threonine aldolase" evidence="5">
    <location>
        <begin position="173"/>
        <end position="459"/>
    </location>
</feature>
<sequence length="538" mass="59362">MEDDGAKKEVMVTSMKAEYIEHSIEVTHFATSDMEAQGLGMPGLDDAADVPTEMTVSVEEQNPNDGRLEVMELKHSIDKKKKRIRAYSQKFRKEWIQMGEFQGWLSEGSAPDRAYCTVCSKELLAGKSELLKHANGKKHKKRLEEGHINMTVPTDLSSVLDGTAIPHVLQIVDLRSDTVTQPSREMKEAMFDAPVGDDVFSEDPTVKALEEKVARMLEKEAALFVPSGTMANLICVLTHCWGRGSEVIVGDQSHLHLWAQGGIAQVGSVHHRSIRNLPDGTFSLQDLRSLVRGDDPHWPVTTLVCVENTHNMMGGKALPLQWVDDLGTLCNELNLPLHMDGARLINASVALGTSPARLVQWCDSVSLCLNKGLGAPMGSLVVGTKEFITRALRVRKVLGGGLHQAGMFAAAGIYALDHIAPRLSLDHTNARAIAQSVSEVHSSAITVDLKGVQTNVVLLHCDNIRVNAKKLCQRLASVTDAESEEMGEQIVVMMLPITETTVRLMMHCDVKKDDIKAVIKKLKYIIQEYDNMMYLEYK</sequence>
<dbReference type="Gene3D" id="3.40.640.10">
    <property type="entry name" value="Type I PLP-dependent aspartate aminotransferase-like (Major domain)"/>
    <property type="match status" value="1"/>
</dbReference>
<gene>
    <name evidence="6" type="ORF">OTU49_007088</name>
</gene>
<dbReference type="EMBL" id="JARKIK010000057">
    <property type="protein sequence ID" value="KAK8732429.1"/>
    <property type="molecule type" value="Genomic_DNA"/>
</dbReference>
<keyword evidence="7" id="KW-1185">Reference proteome</keyword>
<dbReference type="InterPro" id="IPR015424">
    <property type="entry name" value="PyrdxlP-dep_Trfase"/>
</dbReference>
<protein>
    <recommendedName>
        <fullName evidence="5">Aromatic amino acid beta-eliminating lyase/threonine aldolase domain-containing protein</fullName>
    </recommendedName>
</protein>
<dbReference type="InterPro" id="IPR015421">
    <property type="entry name" value="PyrdxlP-dep_Trfase_major"/>
</dbReference>
<dbReference type="Gene3D" id="3.90.1150.10">
    <property type="entry name" value="Aspartate Aminotransferase, domain 1"/>
    <property type="match status" value="1"/>
</dbReference>
<dbReference type="NCBIfam" id="NF007825">
    <property type="entry name" value="PRK10534.1"/>
    <property type="match status" value="1"/>
</dbReference>
<evidence type="ECO:0000256" key="4">
    <source>
        <dbReference type="ARBA" id="ARBA00023239"/>
    </source>
</evidence>
<comment type="cofactor">
    <cofactor evidence="1">
        <name>pyridoxal 5'-phosphate</name>
        <dbReference type="ChEBI" id="CHEBI:597326"/>
    </cofactor>
</comment>
<reference evidence="6 7" key="1">
    <citation type="journal article" date="2024" name="BMC Genomics">
        <title>Genome assembly of redclaw crayfish (Cherax quadricarinatus) provides insights into its immune adaptation and hypoxia tolerance.</title>
        <authorList>
            <person name="Liu Z."/>
            <person name="Zheng J."/>
            <person name="Li H."/>
            <person name="Fang K."/>
            <person name="Wang S."/>
            <person name="He J."/>
            <person name="Zhou D."/>
            <person name="Weng S."/>
            <person name="Chi M."/>
            <person name="Gu Z."/>
            <person name="He J."/>
            <person name="Li F."/>
            <person name="Wang M."/>
        </authorList>
    </citation>
    <scope>NUCLEOTIDE SEQUENCE [LARGE SCALE GENOMIC DNA]</scope>
    <source>
        <strain evidence="6">ZL_2023a</strain>
    </source>
</reference>
<dbReference type="InterPro" id="IPR023603">
    <property type="entry name" value="Low_specificity_L-TA-like"/>
</dbReference>
<dbReference type="GO" id="GO:0006567">
    <property type="term" value="P:L-threonine catabolic process"/>
    <property type="evidence" value="ECO:0007669"/>
    <property type="project" value="TreeGrafter"/>
</dbReference>
<accession>A0AAW0WWN9</accession>
<dbReference type="FunFam" id="3.90.1150.10:FF:000041">
    <property type="entry name" value="Low-specificity L-threonine aldolase"/>
    <property type="match status" value="1"/>
</dbReference>
<dbReference type="InterPro" id="IPR001597">
    <property type="entry name" value="ArAA_b-elim_lyase/Thr_aldolase"/>
</dbReference>
<dbReference type="InterPro" id="IPR015422">
    <property type="entry name" value="PyrdxlP-dep_Trfase_small"/>
</dbReference>
<evidence type="ECO:0000256" key="1">
    <source>
        <dbReference type="ARBA" id="ARBA00001933"/>
    </source>
</evidence>
<dbReference type="GO" id="GO:0008732">
    <property type="term" value="F:L-allo-threonine aldolase activity"/>
    <property type="evidence" value="ECO:0007669"/>
    <property type="project" value="TreeGrafter"/>
</dbReference>
<keyword evidence="3" id="KW-0663">Pyridoxal phosphate</keyword>
<dbReference type="FunFam" id="3.40.640.10:FF:000030">
    <property type="entry name" value="Low-specificity L-threonine aldolase"/>
    <property type="match status" value="1"/>
</dbReference>
<comment type="caution">
    <text evidence="6">The sequence shown here is derived from an EMBL/GenBank/DDBJ whole genome shotgun (WGS) entry which is preliminary data.</text>
</comment>
<dbReference type="GO" id="GO:0005829">
    <property type="term" value="C:cytosol"/>
    <property type="evidence" value="ECO:0007669"/>
    <property type="project" value="TreeGrafter"/>
</dbReference>
<dbReference type="Proteomes" id="UP001445076">
    <property type="component" value="Unassembled WGS sequence"/>
</dbReference>
<evidence type="ECO:0000259" key="5">
    <source>
        <dbReference type="Pfam" id="PF01212"/>
    </source>
</evidence>
<dbReference type="AlphaFoldDB" id="A0AAW0WWN9"/>
<proteinExistence type="inferred from homology"/>
<dbReference type="GO" id="GO:0006545">
    <property type="term" value="P:glycine biosynthetic process"/>
    <property type="evidence" value="ECO:0007669"/>
    <property type="project" value="TreeGrafter"/>
</dbReference>
<evidence type="ECO:0000256" key="2">
    <source>
        <dbReference type="ARBA" id="ARBA00006966"/>
    </source>
</evidence>
<name>A0AAW0WWN9_CHEQU</name>
<organism evidence="6 7">
    <name type="scientific">Cherax quadricarinatus</name>
    <name type="common">Australian red claw crayfish</name>
    <dbReference type="NCBI Taxonomy" id="27406"/>
    <lineage>
        <taxon>Eukaryota</taxon>
        <taxon>Metazoa</taxon>
        <taxon>Ecdysozoa</taxon>
        <taxon>Arthropoda</taxon>
        <taxon>Crustacea</taxon>
        <taxon>Multicrustacea</taxon>
        <taxon>Malacostraca</taxon>
        <taxon>Eumalacostraca</taxon>
        <taxon>Eucarida</taxon>
        <taxon>Decapoda</taxon>
        <taxon>Pleocyemata</taxon>
        <taxon>Astacidea</taxon>
        <taxon>Parastacoidea</taxon>
        <taxon>Parastacidae</taxon>
        <taxon>Cherax</taxon>
    </lineage>
</organism>
<evidence type="ECO:0000313" key="6">
    <source>
        <dbReference type="EMBL" id="KAK8732429.1"/>
    </source>
</evidence>
<comment type="similarity">
    <text evidence="2">Belongs to the threonine aldolase family.</text>
</comment>
<dbReference type="PANTHER" id="PTHR48097:SF9">
    <property type="entry name" value="L-THREONINE ALDOLASE"/>
    <property type="match status" value="1"/>
</dbReference>
<keyword evidence="4" id="KW-0456">Lyase</keyword>
<dbReference type="NCBIfam" id="NF041359">
    <property type="entry name" value="GntG_guanitoxin"/>
    <property type="match status" value="1"/>
</dbReference>
<evidence type="ECO:0000313" key="7">
    <source>
        <dbReference type="Proteomes" id="UP001445076"/>
    </source>
</evidence>
<feature type="non-terminal residue" evidence="6">
    <location>
        <position position="538"/>
    </location>
</feature>